<keyword evidence="3" id="KW-0004">4Fe-4S</keyword>
<dbReference type="Proteomes" id="UP000593735">
    <property type="component" value="Chromosome"/>
</dbReference>
<accession>A0A7S7M848</accession>
<evidence type="ECO:0000259" key="9">
    <source>
        <dbReference type="PROSITE" id="PS51918"/>
    </source>
</evidence>
<evidence type="ECO:0000256" key="4">
    <source>
        <dbReference type="ARBA" id="ARBA00022691"/>
    </source>
</evidence>
<dbReference type="InterPro" id="IPR007197">
    <property type="entry name" value="rSAM"/>
</dbReference>
<evidence type="ECO:0000256" key="2">
    <source>
        <dbReference type="ARBA" id="ARBA00009777"/>
    </source>
</evidence>
<name>A0A7S7M848_9ACTN</name>
<keyword evidence="5" id="KW-0479">Metal-binding</keyword>
<feature type="domain" description="Radical SAM core" evidence="9">
    <location>
        <begin position="32"/>
        <end position="292"/>
    </location>
</feature>
<dbReference type="SFLD" id="SFLDS00029">
    <property type="entry name" value="Radical_SAM"/>
    <property type="match status" value="1"/>
</dbReference>
<evidence type="ECO:0000256" key="1">
    <source>
        <dbReference type="ARBA" id="ARBA00001966"/>
    </source>
</evidence>
<dbReference type="PROSITE" id="PS01087">
    <property type="entry name" value="RADICAL_ACTIVATING"/>
    <property type="match status" value="1"/>
</dbReference>
<evidence type="ECO:0000256" key="7">
    <source>
        <dbReference type="ARBA" id="ARBA00023004"/>
    </source>
</evidence>
<dbReference type="KEGG" id="tio:INP52_08505"/>
<dbReference type="PANTHER" id="PTHR30352">
    <property type="entry name" value="PYRUVATE FORMATE-LYASE-ACTIVATING ENZYME"/>
    <property type="match status" value="1"/>
</dbReference>
<evidence type="ECO:0000256" key="6">
    <source>
        <dbReference type="ARBA" id="ARBA00023002"/>
    </source>
</evidence>
<keyword evidence="11" id="KW-1185">Reference proteome</keyword>
<dbReference type="Gene3D" id="3.20.20.70">
    <property type="entry name" value="Aldolase class I"/>
    <property type="match status" value="1"/>
</dbReference>
<keyword evidence="8" id="KW-0411">Iron-sulfur</keyword>
<organism evidence="10 11">
    <name type="scientific">Thermophilibacter immobilis</name>
    <dbReference type="NCBI Taxonomy" id="2779519"/>
    <lineage>
        <taxon>Bacteria</taxon>
        <taxon>Bacillati</taxon>
        <taxon>Actinomycetota</taxon>
        <taxon>Coriobacteriia</taxon>
        <taxon>Coriobacteriales</taxon>
        <taxon>Atopobiaceae</taxon>
        <taxon>Thermophilibacter</taxon>
    </lineage>
</organism>
<proteinExistence type="inferred from homology"/>
<keyword evidence="7" id="KW-0408">Iron</keyword>
<dbReference type="EMBL" id="CP063767">
    <property type="protein sequence ID" value="QOY60431.1"/>
    <property type="molecule type" value="Genomic_DNA"/>
</dbReference>
<dbReference type="GO" id="GO:0046872">
    <property type="term" value="F:metal ion binding"/>
    <property type="evidence" value="ECO:0007669"/>
    <property type="project" value="UniProtKB-KW"/>
</dbReference>
<evidence type="ECO:0000256" key="8">
    <source>
        <dbReference type="ARBA" id="ARBA00023014"/>
    </source>
</evidence>
<dbReference type="GO" id="GO:0016491">
    <property type="term" value="F:oxidoreductase activity"/>
    <property type="evidence" value="ECO:0007669"/>
    <property type="project" value="UniProtKB-KW"/>
</dbReference>
<dbReference type="SFLD" id="SFLDG01066">
    <property type="entry name" value="organic_radical-activating_enz"/>
    <property type="match status" value="1"/>
</dbReference>
<keyword evidence="6" id="KW-0560">Oxidoreductase</keyword>
<evidence type="ECO:0000313" key="11">
    <source>
        <dbReference type="Proteomes" id="UP000593735"/>
    </source>
</evidence>
<comment type="similarity">
    <text evidence="2">Belongs to the organic radical-activating enzymes family.</text>
</comment>
<dbReference type="PROSITE" id="PS51918">
    <property type="entry name" value="RADICAL_SAM"/>
    <property type="match status" value="1"/>
</dbReference>
<dbReference type="InterPro" id="IPR058240">
    <property type="entry name" value="rSAM_sf"/>
</dbReference>
<dbReference type="PANTHER" id="PTHR30352:SF4">
    <property type="entry name" value="PYRUVATE FORMATE-LYASE 2-ACTIVATING ENZYME"/>
    <property type="match status" value="1"/>
</dbReference>
<dbReference type="InterPro" id="IPR001989">
    <property type="entry name" value="Radical_activat_CS"/>
</dbReference>
<dbReference type="InterPro" id="IPR013785">
    <property type="entry name" value="Aldolase_TIM"/>
</dbReference>
<dbReference type="AlphaFoldDB" id="A0A7S7M848"/>
<reference evidence="10 11" key="1">
    <citation type="submission" date="2020-10" db="EMBL/GenBank/DDBJ databases">
        <title>Olsenella immobilis sp.nov., isolated from the mud in a fermentation cellar used for the production of Chinese strong-flavoured liquor.</title>
        <authorList>
            <person name="Lu L."/>
        </authorList>
    </citation>
    <scope>NUCLEOTIDE SEQUENCE [LARGE SCALE GENOMIC DNA]</scope>
    <source>
        <strain evidence="10 11">LZLJ-2</strain>
    </source>
</reference>
<dbReference type="InterPro" id="IPR012839">
    <property type="entry name" value="Organic_radical_activase"/>
</dbReference>
<dbReference type="Pfam" id="PF04055">
    <property type="entry name" value="Radical_SAM"/>
    <property type="match status" value="1"/>
</dbReference>
<dbReference type="GO" id="GO:0051539">
    <property type="term" value="F:4 iron, 4 sulfur cluster binding"/>
    <property type="evidence" value="ECO:0007669"/>
    <property type="project" value="UniProtKB-KW"/>
</dbReference>
<dbReference type="PIRSF" id="PIRSF000371">
    <property type="entry name" value="PFL_act_enz"/>
    <property type="match status" value="1"/>
</dbReference>
<keyword evidence="4" id="KW-0949">S-adenosyl-L-methionine</keyword>
<dbReference type="InterPro" id="IPR034457">
    <property type="entry name" value="Organic_radical-activating"/>
</dbReference>
<dbReference type="InterPro" id="IPR040074">
    <property type="entry name" value="BssD/PflA/YjjW"/>
</dbReference>
<protein>
    <submittedName>
        <fullName evidence="10">Radical SAM protein</fullName>
    </submittedName>
</protein>
<dbReference type="SFLD" id="SFLDG01118">
    <property type="entry name" value="activating_enzymes__group_2"/>
    <property type="match status" value="1"/>
</dbReference>
<dbReference type="SUPFAM" id="SSF102114">
    <property type="entry name" value="Radical SAM enzymes"/>
    <property type="match status" value="1"/>
</dbReference>
<gene>
    <name evidence="10" type="ORF">INP52_08505</name>
</gene>
<evidence type="ECO:0000313" key="10">
    <source>
        <dbReference type="EMBL" id="QOY60431.1"/>
    </source>
</evidence>
<evidence type="ECO:0000256" key="3">
    <source>
        <dbReference type="ARBA" id="ARBA00022485"/>
    </source>
</evidence>
<sequence length="298" mass="32647">MTSSIEPSMNCRRELDGAPAAVVTNVQRFSLHDGGGIRTVVFLKGCPFRCPWCCNPENLSCEPEVSYKERLCIRCSMRAGEHVCPVAPEECPTGAKELLGKVRGVSELVDEVERDRTFYEESGGGVTVSGGECLIYQDFLHAFLEACHERGLNTALESTLGIPLKDAPRLVAACDSFLVDYKMADRERSLEVTGIDPRVRDANVRAILTLGGRVVARMPIIPGFTDDLDCVASNVATIKRQGIDRVDVLPFHQLGEGKYDALEMPYALRGMRQLSESDVKTVVDLCGRAGLKTIIHGE</sequence>
<comment type="cofactor">
    <cofactor evidence="1">
        <name>[4Fe-4S] cluster</name>
        <dbReference type="ChEBI" id="CHEBI:49883"/>
    </cofactor>
</comment>
<evidence type="ECO:0000256" key="5">
    <source>
        <dbReference type="ARBA" id="ARBA00022723"/>
    </source>
</evidence>